<dbReference type="PANTHER" id="PTHR18919:SF107">
    <property type="entry name" value="ACETYL-COA ACETYLTRANSFERASE, CYTOSOLIC"/>
    <property type="match status" value="1"/>
</dbReference>
<dbReference type="PROSITE" id="PS00737">
    <property type="entry name" value="THIOLASE_2"/>
    <property type="match status" value="1"/>
</dbReference>
<dbReference type="FunFam" id="3.40.47.10:FF:000010">
    <property type="entry name" value="Acetyl-CoA acetyltransferase (Thiolase)"/>
    <property type="match status" value="1"/>
</dbReference>
<dbReference type="InterPro" id="IPR016039">
    <property type="entry name" value="Thiolase-like"/>
</dbReference>
<dbReference type="InterPro" id="IPR020610">
    <property type="entry name" value="Thiolase_AS"/>
</dbReference>
<feature type="active site" description="Proton acceptor" evidence="6">
    <location>
        <position position="380"/>
    </location>
</feature>
<dbReference type="PIRSF" id="PIRSF000429">
    <property type="entry name" value="Ac-CoA_Ac_transf"/>
    <property type="match status" value="1"/>
</dbReference>
<evidence type="ECO:0000259" key="9">
    <source>
        <dbReference type="Pfam" id="PF02803"/>
    </source>
</evidence>
<evidence type="ECO:0000256" key="4">
    <source>
        <dbReference type="ARBA" id="ARBA00023315"/>
    </source>
</evidence>
<dbReference type="GO" id="GO:0003985">
    <property type="term" value="F:acetyl-CoA C-acetyltransferase activity"/>
    <property type="evidence" value="ECO:0007669"/>
    <property type="project" value="UniProtKB-EC"/>
</dbReference>
<dbReference type="EMBL" id="JQAT01000003">
    <property type="protein sequence ID" value="KRN28381.1"/>
    <property type="molecule type" value="Genomic_DNA"/>
</dbReference>
<dbReference type="InterPro" id="IPR002155">
    <property type="entry name" value="Thiolase"/>
</dbReference>
<feature type="domain" description="Thiolase N-terminal" evidence="8">
    <location>
        <begin position="7"/>
        <end position="263"/>
    </location>
</feature>
<dbReference type="Pfam" id="PF00108">
    <property type="entry name" value="Thiolase_N"/>
    <property type="match status" value="1"/>
</dbReference>
<evidence type="ECO:0000256" key="3">
    <source>
        <dbReference type="ARBA" id="ARBA00022679"/>
    </source>
</evidence>
<evidence type="ECO:0000256" key="6">
    <source>
        <dbReference type="PIRSR" id="PIRSR000429-1"/>
    </source>
</evidence>
<evidence type="ECO:0000313" key="11">
    <source>
        <dbReference type="EMBL" id="KRN31882.1"/>
    </source>
</evidence>
<dbReference type="InterPro" id="IPR020617">
    <property type="entry name" value="Thiolase_C"/>
</dbReference>
<dbReference type="PANTHER" id="PTHR18919">
    <property type="entry name" value="ACETYL-COA C-ACYLTRANSFERASE"/>
    <property type="match status" value="1"/>
</dbReference>
<dbReference type="AlphaFoldDB" id="A0A0R2G3J8"/>
<dbReference type="InterPro" id="IPR020613">
    <property type="entry name" value="Thiolase_CS"/>
</dbReference>
<evidence type="ECO:0000313" key="10">
    <source>
        <dbReference type="EMBL" id="KRN28381.1"/>
    </source>
</evidence>
<evidence type="ECO:0000256" key="7">
    <source>
        <dbReference type="RuleBase" id="RU003557"/>
    </source>
</evidence>
<dbReference type="Pfam" id="PF02803">
    <property type="entry name" value="Thiolase_C"/>
    <property type="match status" value="1"/>
</dbReference>
<keyword evidence="4 7" id="KW-0012">Acyltransferase</keyword>
<evidence type="ECO:0000313" key="12">
    <source>
        <dbReference type="Proteomes" id="UP000051645"/>
    </source>
</evidence>
<dbReference type="STRING" id="81857.IV38_GL001381"/>
<accession>A0A0R2G3J8</accession>
<evidence type="ECO:0000313" key="13">
    <source>
        <dbReference type="Proteomes" id="UP000051751"/>
    </source>
</evidence>
<feature type="active site" description="Proton acceptor" evidence="6">
    <location>
        <position position="350"/>
    </location>
</feature>
<comment type="caution">
    <text evidence="11">The sequence shown here is derived from an EMBL/GenBank/DDBJ whole genome shotgun (WGS) entry which is preliminary data.</text>
</comment>
<dbReference type="EC" id="2.3.1.9" evidence="2"/>
<dbReference type="SUPFAM" id="SSF53901">
    <property type="entry name" value="Thiolase-like"/>
    <property type="match status" value="2"/>
</dbReference>
<dbReference type="Proteomes" id="UP000051645">
    <property type="component" value="Unassembled WGS sequence"/>
</dbReference>
<organism evidence="11 12">
    <name type="scientific">Lactobacillus selangorensis</name>
    <dbReference type="NCBI Taxonomy" id="81857"/>
    <lineage>
        <taxon>Bacteria</taxon>
        <taxon>Bacillati</taxon>
        <taxon>Bacillota</taxon>
        <taxon>Bacilli</taxon>
        <taxon>Lactobacillales</taxon>
        <taxon>Lactobacillaceae</taxon>
        <taxon>Lactobacillus</taxon>
    </lineage>
</organism>
<dbReference type="Gene3D" id="3.40.47.10">
    <property type="match status" value="2"/>
</dbReference>
<dbReference type="NCBIfam" id="TIGR01930">
    <property type="entry name" value="AcCoA-C-Actrans"/>
    <property type="match status" value="1"/>
</dbReference>
<comment type="similarity">
    <text evidence="1 7">Belongs to the thiolase-like superfamily. Thiolase family.</text>
</comment>
<dbReference type="Proteomes" id="UP000051751">
    <property type="component" value="Unassembled WGS sequence"/>
</dbReference>
<dbReference type="PATRIC" id="fig|81857.3.peg.1390"/>
<name>A0A0R2G3J8_9LACO</name>
<feature type="domain" description="Thiolase C-terminal" evidence="9">
    <location>
        <begin position="273"/>
        <end position="392"/>
    </location>
</feature>
<keyword evidence="3 7" id="KW-0808">Transferase</keyword>
<dbReference type="InterPro" id="IPR020616">
    <property type="entry name" value="Thiolase_N"/>
</dbReference>
<protein>
    <recommendedName>
        <fullName evidence="2">acetyl-CoA C-acetyltransferase</fullName>
        <ecNumber evidence="2">2.3.1.9</ecNumber>
    </recommendedName>
    <alternativeName>
        <fullName evidence="5">Acetoacetyl-CoA thiolase</fullName>
    </alternativeName>
</protein>
<proteinExistence type="inferred from homology"/>
<evidence type="ECO:0000259" key="8">
    <source>
        <dbReference type="Pfam" id="PF00108"/>
    </source>
</evidence>
<feature type="active site" description="Acyl-thioester intermediate" evidence="6">
    <location>
        <position position="91"/>
    </location>
</feature>
<dbReference type="PROSITE" id="PS00098">
    <property type="entry name" value="THIOLASE_1"/>
    <property type="match status" value="1"/>
</dbReference>
<sequence>MEFMDKIVIAGAVRTPIGKLGGELSTVSAVELGTLVVKEAMKRAKVQPQDVDQVIFGNVLQAGNGQNVARQVEVNAGIPVSSTAMTVNEVCGSGLKSVRLGQSAIMMGDADIVVVGGTENMSQAPYLDKTTRWGHKFGNVTLEDEMLVDGLTDAFSQRHMGITAENVANRFHVTREQQDAFGVQSQQRAAAATKAGYFDAEKIPVTVHTRKGDVVVDTDQQIRDTSLELMGKLRPAFAKDGSVTAGNSSGINDGAAALVLMRASKAEELGVPVLGSIEGYAEVGIDPEIMGYAPYYAIPKAVAQAGLTLDDIDLFEINEAYASQSVAVTRDLKLDLDKVNISGGAIALGHPIGASGARILTTLLYNMQRLDKHEGVAGICIGGGLGIAMNVKRA</sequence>
<reference evidence="12 13" key="1">
    <citation type="journal article" date="2015" name="Genome Announc.">
        <title>Expanding the biotechnology potential of lactobacilli through comparative genomics of 213 strains and associated genera.</title>
        <authorList>
            <person name="Sun Z."/>
            <person name="Harris H.M."/>
            <person name="McCann A."/>
            <person name="Guo C."/>
            <person name="Argimon S."/>
            <person name="Zhang W."/>
            <person name="Yang X."/>
            <person name="Jeffery I.B."/>
            <person name="Cooney J.C."/>
            <person name="Kagawa T.F."/>
            <person name="Liu W."/>
            <person name="Song Y."/>
            <person name="Salvetti E."/>
            <person name="Wrobel A."/>
            <person name="Rasinkangas P."/>
            <person name="Parkhill J."/>
            <person name="Rea M.C."/>
            <person name="O'Sullivan O."/>
            <person name="Ritari J."/>
            <person name="Douillard F.P."/>
            <person name="Paul Ross R."/>
            <person name="Yang R."/>
            <person name="Briner A.E."/>
            <person name="Felis G.E."/>
            <person name="de Vos W.M."/>
            <person name="Barrangou R."/>
            <person name="Klaenhammer T.R."/>
            <person name="Caufield P.W."/>
            <person name="Cui Y."/>
            <person name="Zhang H."/>
            <person name="O'Toole P.W."/>
        </authorList>
    </citation>
    <scope>NUCLEOTIDE SEQUENCE [LARGE SCALE GENOMIC DNA]</scope>
    <source>
        <strain evidence="10 13">ATCC BAA-66</strain>
        <strain evidence="11 12">DSM 13344</strain>
    </source>
</reference>
<gene>
    <name evidence="10" type="ORF">IV38_GL001381</name>
    <name evidence="11" type="ORF">IV40_GL001168</name>
</gene>
<evidence type="ECO:0000256" key="2">
    <source>
        <dbReference type="ARBA" id="ARBA00012705"/>
    </source>
</evidence>
<dbReference type="PROSITE" id="PS00099">
    <property type="entry name" value="THIOLASE_3"/>
    <property type="match status" value="1"/>
</dbReference>
<dbReference type="EMBL" id="JQAZ01000003">
    <property type="protein sequence ID" value="KRN31882.1"/>
    <property type="molecule type" value="Genomic_DNA"/>
</dbReference>
<evidence type="ECO:0000256" key="5">
    <source>
        <dbReference type="ARBA" id="ARBA00030755"/>
    </source>
</evidence>
<dbReference type="InterPro" id="IPR020615">
    <property type="entry name" value="Thiolase_acyl_enz_int_AS"/>
</dbReference>
<evidence type="ECO:0000256" key="1">
    <source>
        <dbReference type="ARBA" id="ARBA00010982"/>
    </source>
</evidence>
<dbReference type="CDD" id="cd00751">
    <property type="entry name" value="thiolase"/>
    <property type="match status" value="1"/>
</dbReference>
<keyword evidence="12" id="KW-1185">Reference proteome</keyword>